<organism evidence="1 2">
    <name type="scientific">Candidatus Viridilinea halotolerans</name>
    <dbReference type="NCBI Taxonomy" id="2491704"/>
    <lineage>
        <taxon>Bacteria</taxon>
        <taxon>Bacillati</taxon>
        <taxon>Chloroflexota</taxon>
        <taxon>Chloroflexia</taxon>
        <taxon>Chloroflexales</taxon>
        <taxon>Chloroflexineae</taxon>
        <taxon>Oscillochloridaceae</taxon>
        <taxon>Candidatus Viridilinea</taxon>
    </lineage>
</organism>
<name>A0A426TS05_9CHLR</name>
<dbReference type="AlphaFoldDB" id="A0A426TS05"/>
<gene>
    <name evidence="1" type="ORF">EI684_20595</name>
</gene>
<dbReference type="SUPFAM" id="SSF63829">
    <property type="entry name" value="Calcium-dependent phosphotriesterase"/>
    <property type="match status" value="1"/>
</dbReference>
<sequence length="331" mass="34865">MPTHSRTAPRRPSGGLMVILVVVGLLLAVGSILVARSALPGGSDGSATDGATAGMPSVTDDCRILSPFMADMPLGSGGNLALATNRSEKGLVLFSTQHPDQSFQHPTWKDAGYLGPIAYDRAGHIYVAPTPRLSLADNPLAGATTLWRVEAESGALRPFARLPGEASERNPYGIIGLSYVCDLHWLYVGHVIGGTPTTEHGGVVALDLNDGTLRPVVDTTDVMGIVVVRIGSGYELYMALARSPEVVALPLGANGMPTGAVRPLLDLVAAGATPSERVRKLRLVNDELVADLVPFNYSLQTTAATQPNRVAAWRYNTTTGAWEVSRRAALP</sequence>
<evidence type="ECO:0000313" key="2">
    <source>
        <dbReference type="Proteomes" id="UP000280307"/>
    </source>
</evidence>
<dbReference type="EMBL" id="RSAS01000846">
    <property type="protein sequence ID" value="RRR66527.1"/>
    <property type="molecule type" value="Genomic_DNA"/>
</dbReference>
<reference evidence="1 2" key="1">
    <citation type="submission" date="2018-12" db="EMBL/GenBank/DDBJ databases">
        <title>Genome Sequence of Candidatus Viridilinea halotolerans isolated from saline sulfide-rich spring.</title>
        <authorList>
            <person name="Grouzdev D.S."/>
            <person name="Burganskaya E.I."/>
            <person name="Krutkina M.S."/>
            <person name="Sukhacheva M.V."/>
            <person name="Gorlenko V.M."/>
        </authorList>
    </citation>
    <scope>NUCLEOTIDE SEQUENCE [LARGE SCALE GENOMIC DNA]</scope>
    <source>
        <strain evidence="1">Chok-6</strain>
    </source>
</reference>
<proteinExistence type="predicted"/>
<accession>A0A426TS05</accession>
<comment type="caution">
    <text evidence="1">The sequence shown here is derived from an EMBL/GenBank/DDBJ whole genome shotgun (WGS) entry which is preliminary data.</text>
</comment>
<protein>
    <submittedName>
        <fullName evidence="1">Uncharacterized protein</fullName>
    </submittedName>
</protein>
<dbReference type="Proteomes" id="UP000280307">
    <property type="component" value="Unassembled WGS sequence"/>
</dbReference>
<evidence type="ECO:0000313" key="1">
    <source>
        <dbReference type="EMBL" id="RRR66527.1"/>
    </source>
</evidence>